<keyword evidence="5" id="KW-1185">Reference proteome</keyword>
<dbReference type="Proteomes" id="UP000008037">
    <property type="component" value="Chromosome"/>
</dbReference>
<dbReference type="InterPro" id="IPR002376">
    <property type="entry name" value="Formyl_transf_N"/>
</dbReference>
<evidence type="ECO:0000259" key="3">
    <source>
        <dbReference type="Pfam" id="PF02911"/>
    </source>
</evidence>
<dbReference type="AlphaFoldDB" id="K0IFC6"/>
<evidence type="ECO:0000313" key="5">
    <source>
        <dbReference type="Proteomes" id="UP000008037"/>
    </source>
</evidence>
<name>K0IFC6_NITGG</name>
<dbReference type="SUPFAM" id="SSF50486">
    <property type="entry name" value="FMT C-terminal domain-like"/>
    <property type="match status" value="1"/>
</dbReference>
<dbReference type="Gene3D" id="3.40.50.12230">
    <property type="match status" value="1"/>
</dbReference>
<dbReference type="HOGENOM" id="CLU_033347_2_3_2"/>
<evidence type="ECO:0000256" key="1">
    <source>
        <dbReference type="SAM" id="Coils"/>
    </source>
</evidence>
<dbReference type="CDD" id="cd08702">
    <property type="entry name" value="Arna_FMT_C"/>
    <property type="match status" value="1"/>
</dbReference>
<dbReference type="Pfam" id="PF02911">
    <property type="entry name" value="Formyl_trans_C"/>
    <property type="match status" value="1"/>
</dbReference>
<dbReference type="PANTHER" id="PTHR11138">
    <property type="entry name" value="METHIONYL-TRNA FORMYLTRANSFERASE"/>
    <property type="match status" value="1"/>
</dbReference>
<proteinExistence type="predicted"/>
<feature type="coiled-coil region" evidence="1">
    <location>
        <begin position="329"/>
        <end position="356"/>
    </location>
</feature>
<dbReference type="KEGG" id="nga:Ngar_c05900"/>
<dbReference type="InterPro" id="IPR011034">
    <property type="entry name" value="Formyl_transferase-like_C_sf"/>
</dbReference>
<dbReference type="GO" id="GO:0005829">
    <property type="term" value="C:cytosol"/>
    <property type="evidence" value="ECO:0007669"/>
    <property type="project" value="TreeGrafter"/>
</dbReference>
<dbReference type="SUPFAM" id="SSF53328">
    <property type="entry name" value="Formyltransferase"/>
    <property type="match status" value="1"/>
</dbReference>
<dbReference type="InParanoid" id="K0IFC6"/>
<dbReference type="GO" id="GO:0004479">
    <property type="term" value="F:methionyl-tRNA formyltransferase activity"/>
    <property type="evidence" value="ECO:0007669"/>
    <property type="project" value="TreeGrafter"/>
</dbReference>
<keyword evidence="1" id="KW-0175">Coiled coil</keyword>
<keyword evidence="4" id="KW-0808">Transferase</keyword>
<dbReference type="InterPro" id="IPR005793">
    <property type="entry name" value="Formyl_trans_C"/>
</dbReference>
<evidence type="ECO:0000259" key="2">
    <source>
        <dbReference type="Pfam" id="PF00551"/>
    </source>
</evidence>
<gene>
    <name evidence="4" type="ordered locus">Ngar_c05900</name>
</gene>
<dbReference type="GeneID" id="13794985"/>
<dbReference type="BioCyc" id="CNIT1237085:G1324-588-MONOMER"/>
<dbReference type="STRING" id="1237085.Ngar_c05900"/>
<accession>K0IFC6</accession>
<dbReference type="OrthoDB" id="199806at2157"/>
<protein>
    <submittedName>
        <fullName evidence="4">Putative methionyl-tRNA formyltransferase</fullName>
    </submittedName>
</protein>
<dbReference type="InterPro" id="IPR036477">
    <property type="entry name" value="Formyl_transf_N_sf"/>
</dbReference>
<dbReference type="RefSeq" id="WP_015018079.1">
    <property type="nucleotide sequence ID" value="NC_018719.1"/>
</dbReference>
<feature type="domain" description="Formyl transferase C-terminal" evidence="3">
    <location>
        <begin position="207"/>
        <end position="316"/>
    </location>
</feature>
<dbReference type="EMBL" id="CP002408">
    <property type="protein sequence ID" value="AFU57533.1"/>
    <property type="molecule type" value="Genomic_DNA"/>
</dbReference>
<dbReference type="Pfam" id="PF00551">
    <property type="entry name" value="Formyl_trans_N"/>
    <property type="match status" value="1"/>
</dbReference>
<dbReference type="PANTHER" id="PTHR11138:SF5">
    <property type="entry name" value="METHIONYL-TRNA FORMYLTRANSFERASE, MITOCHONDRIAL"/>
    <property type="match status" value="1"/>
</dbReference>
<sequence>MLRVLFLGTRQLGYEGLKAIIDKGHKVVAICTEDYAITEGYSYNHFQELAAKYGIPFFKTDKINNDKYYAIFKSLKPDIGVSLYWRRLVREPVVSLPRLGFINAHPADLPKYRGFAATSWSILLGDDITCMCIHKMVDNPQADVGDIYKKGYVKIDKNTTIKTLWEKLVPLTIKLTLEVMDELEKGTAKAEKQDESKAINAYPRLPRDGEINWSLSAVEIDRLIRAVTSPYPGAFTFYTGPFVENARERSDIRKKLFIWKAHVLENPPKFVGMPGHVVRLNDDGTVWVTTGNGILVLDEIQLDGGDIIKPTELLKSVQIRFGLEISEEIILLHEKIQSLRAEIAELKREKGVNSNQDD</sequence>
<feature type="domain" description="Formyl transferase N-terminal" evidence="2">
    <location>
        <begin position="47"/>
        <end position="169"/>
    </location>
</feature>
<evidence type="ECO:0000313" key="4">
    <source>
        <dbReference type="EMBL" id="AFU57533.1"/>
    </source>
</evidence>
<reference evidence="4 5" key="1">
    <citation type="journal article" date="2012" name="Environ. Microbiol.">
        <title>The genome of the ammonia-oxidizing Candidatus Nitrososphaera gargensis: insights into metabolic versatility and environmental adaptations.</title>
        <authorList>
            <person name="Spang A."/>
            <person name="Poehlein A."/>
            <person name="Offre P."/>
            <person name="Zumbragel S."/>
            <person name="Haider S."/>
            <person name="Rychlik N."/>
            <person name="Nowka B."/>
            <person name="Schmeisser C."/>
            <person name="Lebedeva E.V."/>
            <person name="Rattei T."/>
            <person name="Bohm C."/>
            <person name="Schmid M."/>
            <person name="Galushko A."/>
            <person name="Hatzenpichler R."/>
            <person name="Weinmaier T."/>
            <person name="Daniel R."/>
            <person name="Schleper C."/>
            <person name="Spieck E."/>
            <person name="Streit W."/>
            <person name="Wagner M."/>
        </authorList>
    </citation>
    <scope>NUCLEOTIDE SEQUENCE [LARGE SCALE GENOMIC DNA]</scope>
    <source>
        <strain evidence="5">Ga9.2</strain>
    </source>
</reference>
<organism evidence="4 5">
    <name type="scientific">Nitrososphaera gargensis (strain Ga9.2)</name>
    <dbReference type="NCBI Taxonomy" id="1237085"/>
    <lineage>
        <taxon>Archaea</taxon>
        <taxon>Nitrososphaerota</taxon>
        <taxon>Nitrososphaeria</taxon>
        <taxon>Nitrososphaerales</taxon>
        <taxon>Nitrososphaeraceae</taxon>
        <taxon>Nitrososphaera</taxon>
    </lineage>
</organism>